<evidence type="ECO:0000256" key="7">
    <source>
        <dbReference type="PIRSR" id="PIRSR022950-1"/>
    </source>
</evidence>
<evidence type="ECO:0000259" key="9">
    <source>
        <dbReference type="Pfam" id="PF12697"/>
    </source>
</evidence>
<feature type="compositionally biased region" description="Acidic residues" evidence="8">
    <location>
        <begin position="23"/>
        <end position="33"/>
    </location>
</feature>
<evidence type="ECO:0000256" key="8">
    <source>
        <dbReference type="SAM" id="MobiDB-lite"/>
    </source>
</evidence>
<dbReference type="PIRSF" id="PIRSF022950">
    <property type="entry name" value="PPase_methylesterase_euk"/>
    <property type="match status" value="1"/>
</dbReference>
<evidence type="ECO:0000256" key="2">
    <source>
        <dbReference type="ARBA" id="ARBA00020672"/>
    </source>
</evidence>
<evidence type="ECO:0000313" key="10">
    <source>
        <dbReference type="EMBL" id="KIY63708.1"/>
    </source>
</evidence>
<evidence type="ECO:0000256" key="3">
    <source>
        <dbReference type="ARBA" id="ARBA00022487"/>
    </source>
</evidence>
<dbReference type="STRING" id="1314674.A0A0D7AZE0"/>
<keyword evidence="3 6" id="KW-0719">Serine esterase</keyword>
<gene>
    <name evidence="10" type="ORF">CYLTODRAFT_359488</name>
</gene>
<dbReference type="InterPro" id="IPR016812">
    <property type="entry name" value="PPase_methylesterase_euk"/>
</dbReference>
<dbReference type="EC" id="3.1.1.-" evidence="6"/>
<keyword evidence="11" id="KW-1185">Reference proteome</keyword>
<dbReference type="GO" id="GO:0051723">
    <property type="term" value="F:protein methylesterase activity"/>
    <property type="evidence" value="ECO:0007669"/>
    <property type="project" value="UniProtKB-EC"/>
</dbReference>
<protein>
    <recommendedName>
        <fullName evidence="2 6">Protein phosphatase methylesterase 1</fullName>
        <shortName evidence="6">PME-1</shortName>
        <ecNumber evidence="6">3.1.1.-</ecNumber>
    </recommendedName>
</protein>
<dbReference type="Pfam" id="PF12697">
    <property type="entry name" value="Abhydrolase_6"/>
    <property type="match status" value="1"/>
</dbReference>
<keyword evidence="4 6" id="KW-0378">Hydrolase</keyword>
<evidence type="ECO:0000256" key="5">
    <source>
        <dbReference type="ARBA" id="ARBA00049203"/>
    </source>
</evidence>
<comment type="similarity">
    <text evidence="1 6">Belongs to the AB hydrolase superfamily.</text>
</comment>
<evidence type="ECO:0000256" key="4">
    <source>
        <dbReference type="ARBA" id="ARBA00022801"/>
    </source>
</evidence>
<dbReference type="PANTHER" id="PTHR14189">
    <property type="entry name" value="PROTEIN PHOSPHATASE METHYLESTERASE-1 RELATED"/>
    <property type="match status" value="1"/>
</dbReference>
<dbReference type="Gene3D" id="3.40.50.1820">
    <property type="entry name" value="alpha/beta hydrolase"/>
    <property type="match status" value="1"/>
</dbReference>
<reference evidence="10 11" key="1">
    <citation type="journal article" date="2015" name="Fungal Genet. Biol.">
        <title>Evolution of novel wood decay mechanisms in Agaricales revealed by the genome sequences of Fistulina hepatica and Cylindrobasidium torrendii.</title>
        <authorList>
            <person name="Floudas D."/>
            <person name="Held B.W."/>
            <person name="Riley R."/>
            <person name="Nagy L.G."/>
            <person name="Koehler G."/>
            <person name="Ransdell A.S."/>
            <person name="Younus H."/>
            <person name="Chow J."/>
            <person name="Chiniquy J."/>
            <person name="Lipzen A."/>
            <person name="Tritt A."/>
            <person name="Sun H."/>
            <person name="Haridas S."/>
            <person name="LaButti K."/>
            <person name="Ohm R.A."/>
            <person name="Kues U."/>
            <person name="Blanchette R.A."/>
            <person name="Grigoriev I.V."/>
            <person name="Minto R.E."/>
            <person name="Hibbett D.S."/>
        </authorList>
    </citation>
    <scope>NUCLEOTIDE SEQUENCE [LARGE SCALE GENOMIC DNA]</scope>
    <source>
        <strain evidence="10 11">FP15055 ss-10</strain>
    </source>
</reference>
<evidence type="ECO:0000256" key="1">
    <source>
        <dbReference type="ARBA" id="ARBA00008645"/>
    </source>
</evidence>
<dbReference type="OrthoDB" id="194865at2759"/>
<dbReference type="InterPro" id="IPR029058">
    <property type="entry name" value="AB_hydrolase_fold"/>
</dbReference>
<dbReference type="SUPFAM" id="SSF53474">
    <property type="entry name" value="alpha/beta-Hydrolases"/>
    <property type="match status" value="1"/>
</dbReference>
<evidence type="ECO:0000313" key="11">
    <source>
        <dbReference type="Proteomes" id="UP000054007"/>
    </source>
</evidence>
<comment type="function">
    <text evidence="6">Demethylates proteins that have been reversibly carboxymethylated.</text>
</comment>
<evidence type="ECO:0000256" key="6">
    <source>
        <dbReference type="PIRNR" id="PIRNR022950"/>
    </source>
</evidence>
<sequence length="390" mass="42685">MSDLYRNAMNARLAKLPATLPGDDGDEEEEETDGLGALPGQGLGPPAMFLNDAAHRPRLTPKTRTKKAPNPEYTPISAATYFEQALMVEVPERGLDFRVYYTPPKTADGAVMVCHHGAGYSGLSFACMAQEIVTMTKGECGVLSVDARRHGRTTAMESHDDSDLSEVSLVQDFAALVKTFFKDPATAPVLILVGHSMGGSVVVRACPLILESKFHVAGVAVLDIVEGSALDALPHMNSILNARPDGFDSPEEAIEWHLNTKAIRNPLSARVSVPNIIKPSDSTSPLVPAYVWRTPLRLTAPFWRSWFEGLSANFLICRTARLLVLAGTDRLDKELMIGQMQGKFQLIVIPSVGHLLHEDDPRGTAETLVEFWRRNERIKLPIKVKKVGEL</sequence>
<dbReference type="Proteomes" id="UP000054007">
    <property type="component" value="Unassembled WGS sequence"/>
</dbReference>
<feature type="active site" evidence="7">
    <location>
        <position position="196"/>
    </location>
</feature>
<name>A0A0D7AZE0_9AGAR</name>
<comment type="catalytic activity">
    <reaction evidence="5">
        <text>[phosphatase 2A protein]-C-terminal L-leucine methyl ester + H2O = [phosphatase 2A protein]-C-terminal L-leucine + methanol + H(+)</text>
        <dbReference type="Rhea" id="RHEA:48548"/>
        <dbReference type="Rhea" id="RHEA-COMP:12134"/>
        <dbReference type="Rhea" id="RHEA-COMP:12135"/>
        <dbReference type="ChEBI" id="CHEBI:15377"/>
        <dbReference type="ChEBI" id="CHEBI:15378"/>
        <dbReference type="ChEBI" id="CHEBI:17790"/>
        <dbReference type="ChEBI" id="CHEBI:90516"/>
        <dbReference type="ChEBI" id="CHEBI:90517"/>
        <dbReference type="EC" id="3.1.1.89"/>
    </reaction>
</comment>
<dbReference type="AlphaFoldDB" id="A0A0D7AZE0"/>
<feature type="region of interest" description="Disordered" evidence="8">
    <location>
        <begin position="16"/>
        <end position="36"/>
    </location>
</feature>
<feature type="active site" evidence="7">
    <location>
        <position position="354"/>
    </location>
</feature>
<organism evidence="10 11">
    <name type="scientific">Cylindrobasidium torrendii FP15055 ss-10</name>
    <dbReference type="NCBI Taxonomy" id="1314674"/>
    <lineage>
        <taxon>Eukaryota</taxon>
        <taxon>Fungi</taxon>
        <taxon>Dikarya</taxon>
        <taxon>Basidiomycota</taxon>
        <taxon>Agaricomycotina</taxon>
        <taxon>Agaricomycetes</taxon>
        <taxon>Agaricomycetidae</taxon>
        <taxon>Agaricales</taxon>
        <taxon>Marasmiineae</taxon>
        <taxon>Physalacriaceae</taxon>
        <taxon>Cylindrobasidium</taxon>
    </lineage>
</organism>
<dbReference type="PANTHER" id="PTHR14189:SF0">
    <property type="entry name" value="PROTEIN PHOSPHATASE METHYLESTERASE 1"/>
    <property type="match status" value="1"/>
</dbReference>
<dbReference type="EMBL" id="KN880678">
    <property type="protein sequence ID" value="KIY63708.1"/>
    <property type="molecule type" value="Genomic_DNA"/>
</dbReference>
<feature type="active site" evidence="7">
    <location>
        <position position="223"/>
    </location>
</feature>
<dbReference type="InterPro" id="IPR000073">
    <property type="entry name" value="AB_hydrolase_1"/>
</dbReference>
<feature type="domain" description="AB hydrolase-1" evidence="9">
    <location>
        <begin position="113"/>
        <end position="366"/>
    </location>
</feature>
<proteinExistence type="inferred from homology"/>
<accession>A0A0D7AZE0</accession>